<dbReference type="AlphaFoldDB" id="A0A328PV83"/>
<dbReference type="EMBL" id="QKVO01000001">
    <property type="protein sequence ID" value="RAO95351.1"/>
    <property type="molecule type" value="Genomic_DNA"/>
</dbReference>
<comment type="caution">
    <text evidence="1">The sequence shown here is derived from an EMBL/GenBank/DDBJ whole genome shotgun (WGS) entry which is preliminary data.</text>
</comment>
<reference evidence="2" key="1">
    <citation type="submission" date="2018-06" db="EMBL/GenBank/DDBJ databases">
        <authorList>
            <person name="Martinez Ocampo F."/>
            <person name="Quiroz Castaneda R.E."/>
            <person name="Rojas Lopez X."/>
        </authorList>
    </citation>
    <scope>NUCLEOTIDE SEQUENCE [LARGE SCALE GENOMIC DNA]</scope>
    <source>
        <strain evidence="2">INIFAP02</strain>
    </source>
</reference>
<dbReference type="Proteomes" id="UP000249762">
    <property type="component" value="Unassembled WGS sequence"/>
</dbReference>
<sequence>MAFKLPKWLTLGFPFMLLGSPITLVLPKQLFSEAPIVHHYFFRVPLYSPENKSKQELIKADKDRLEGYYKKYHNHQTNINLISEFGSSRIEGSQQPNLFVQVQRKDYVEGREWEWLNTVRLNQLTIDRWFEKKSSDSDLISEDSRYKELIKTEHLLNEHTKLARNALSQDAIDIYFKKAHITTDEIRKLVYVPSSEIGQKNWYVWLDKDLLRLKLNLGFQIWFFNQKALSKYKFVKSYFHKQPKEKQQLKKQLETLYKSLTKEENDFFKFYFDEIWVKRESNYDFENANWNVMELKSKDLNMLYNLLTEKSKDASVFKHHLLQVVKGGDKESFELFFPNYITYASGPDAVHDLKGGEGYKPDIKLTITPNKSWNSEWNVPIIIDWIRHYSIKNYYLRTMDNNKDQWPAIIFDAKGTGDFPVIRENYLAQQITI</sequence>
<dbReference type="OrthoDB" id="395927at2"/>
<proteinExistence type="predicted"/>
<protein>
    <submittedName>
        <fullName evidence="1">Uncharacterized protein</fullName>
    </submittedName>
</protein>
<dbReference type="RefSeq" id="WP_112665012.1">
    <property type="nucleotide sequence ID" value="NZ_QKVO01000001.1"/>
</dbReference>
<evidence type="ECO:0000313" key="1">
    <source>
        <dbReference type="EMBL" id="RAO95351.1"/>
    </source>
</evidence>
<name>A0A328PV83_9MOLU</name>
<gene>
    <name evidence="1" type="ORF">DNK47_00685</name>
</gene>
<organism evidence="1 2">
    <name type="scientific">Mycoplasma wenyonii</name>
    <dbReference type="NCBI Taxonomy" id="65123"/>
    <lineage>
        <taxon>Bacteria</taxon>
        <taxon>Bacillati</taxon>
        <taxon>Mycoplasmatota</taxon>
        <taxon>Mollicutes</taxon>
        <taxon>Mycoplasmataceae</taxon>
        <taxon>Mycoplasma</taxon>
    </lineage>
</organism>
<accession>A0A328PV83</accession>
<keyword evidence="2" id="KW-1185">Reference proteome</keyword>
<evidence type="ECO:0000313" key="2">
    <source>
        <dbReference type="Proteomes" id="UP000249762"/>
    </source>
</evidence>